<dbReference type="STRING" id="1036181.SAMN05421756_103613"/>
<feature type="transmembrane region" description="Helical" evidence="1">
    <location>
        <begin position="6"/>
        <end position="24"/>
    </location>
</feature>
<gene>
    <name evidence="2" type="ORF">SAMN05421756_103613</name>
</gene>
<evidence type="ECO:0000313" key="2">
    <source>
        <dbReference type="EMBL" id="SEQ48786.1"/>
    </source>
</evidence>
<sequence length="619" mass="65121">MATGGWLAVVAVVLAAAVGVYLLFSGGLTRSIAPAHQGPQGRTQDSAVGLSAEAGGVRVSLPPGAAPQGATLTASLVDAPTSGVPRYVRPFGSAVEVSLSSGQPTGTAQVSFPIDDDLVAEGLVPVVVWSDGNGGWRWLPTSWKPGDRDVLAQTEHFSRGFLAGIDAKAMAAKAKDKLEALVTGRAGVKQPSCKKSDDGSIDVSSSSGDKIKWCVEKADDGGHLVKVSNNLRAFVEITYPTSWKVQGDTRFPSFTPDGLKRLLGTAVVGRDKPKGYSVRIVDSADTLTLRVPKSQGGKLRAAFSIESWALSGIDFGWQVYSGVAQAAKSKVVADEDKTARLRYSLFAGLDDQKGALADAVKACSEAAQDLANVDPDDKTIGLQTFKFAVKCVPHLVEALAKTETGWVVGAVLVIITTTYDFITTSLNLLSSGIRDLFDEVSNFTVRGGENYYLSLAPRTEPIYNTPANPMGWTLTTDGLGPMLIGLSGKQGEALGVATTSPATGCPDATLPYRDSGRLYDLSHHHGAFGVWGRDGRLEVVRVDSSSFGTRKGVHVGDTKEKLRQTYGDALEPGPEVSADGPLLMLTSGGNYLEFFIDHGKVASIFAGSGTPMNMGYGDC</sequence>
<organism evidence="2 3">
    <name type="scientific">Microlunatus flavus</name>
    <dbReference type="NCBI Taxonomy" id="1036181"/>
    <lineage>
        <taxon>Bacteria</taxon>
        <taxon>Bacillati</taxon>
        <taxon>Actinomycetota</taxon>
        <taxon>Actinomycetes</taxon>
        <taxon>Propionibacteriales</taxon>
        <taxon>Propionibacteriaceae</taxon>
        <taxon>Microlunatus</taxon>
    </lineage>
</organism>
<proteinExistence type="predicted"/>
<name>A0A1H9GFC1_9ACTN</name>
<protein>
    <submittedName>
        <fullName evidence="2">Uncharacterized protein</fullName>
    </submittedName>
</protein>
<evidence type="ECO:0000313" key="3">
    <source>
        <dbReference type="Proteomes" id="UP000198504"/>
    </source>
</evidence>
<keyword evidence="3" id="KW-1185">Reference proteome</keyword>
<accession>A0A1H9GFC1</accession>
<evidence type="ECO:0000256" key="1">
    <source>
        <dbReference type="SAM" id="Phobius"/>
    </source>
</evidence>
<keyword evidence="1" id="KW-1133">Transmembrane helix</keyword>
<reference evidence="3" key="1">
    <citation type="submission" date="2016-10" db="EMBL/GenBank/DDBJ databases">
        <authorList>
            <person name="Varghese N."/>
            <person name="Submissions S."/>
        </authorList>
    </citation>
    <scope>NUCLEOTIDE SEQUENCE [LARGE SCALE GENOMIC DNA]</scope>
    <source>
        <strain evidence="3">CGMCC 4.6856</strain>
    </source>
</reference>
<dbReference type="Proteomes" id="UP000198504">
    <property type="component" value="Unassembled WGS sequence"/>
</dbReference>
<keyword evidence="1" id="KW-0472">Membrane</keyword>
<dbReference type="EMBL" id="FOFA01000003">
    <property type="protein sequence ID" value="SEQ48786.1"/>
    <property type="molecule type" value="Genomic_DNA"/>
</dbReference>
<dbReference type="AlphaFoldDB" id="A0A1H9GFC1"/>
<keyword evidence="1" id="KW-0812">Transmembrane</keyword>